<dbReference type="InterPro" id="IPR014780">
    <property type="entry name" value="tRNA_psdUridine_synth_TruB"/>
</dbReference>
<gene>
    <name evidence="7" type="ORF">Cfor_11886</name>
</gene>
<evidence type="ECO:0000256" key="2">
    <source>
        <dbReference type="ARBA" id="ARBA00012787"/>
    </source>
</evidence>
<dbReference type="InterPro" id="IPR032819">
    <property type="entry name" value="TruB_C"/>
</dbReference>
<evidence type="ECO:0000259" key="6">
    <source>
        <dbReference type="Pfam" id="PF16198"/>
    </source>
</evidence>
<dbReference type="InterPro" id="IPR002501">
    <property type="entry name" value="PsdUridine_synth_N"/>
</dbReference>
<dbReference type="AlphaFoldDB" id="A0A6L2PTK4"/>
<dbReference type="GO" id="GO:0005634">
    <property type="term" value="C:nucleus"/>
    <property type="evidence" value="ECO:0007669"/>
    <property type="project" value="TreeGrafter"/>
</dbReference>
<dbReference type="Pfam" id="PF01509">
    <property type="entry name" value="TruB_N"/>
    <property type="match status" value="1"/>
</dbReference>
<evidence type="ECO:0000259" key="5">
    <source>
        <dbReference type="Pfam" id="PF01509"/>
    </source>
</evidence>
<protein>
    <recommendedName>
        <fullName evidence="2">tRNA pseudouridine(55) synthase</fullName>
        <ecNumber evidence="2">5.4.99.25</ecNumber>
    </recommendedName>
</protein>
<keyword evidence="8" id="KW-1185">Reference proteome</keyword>
<dbReference type="InterPro" id="IPR020103">
    <property type="entry name" value="PsdUridine_synth_cat_dom_sf"/>
</dbReference>
<comment type="similarity">
    <text evidence="1">Belongs to the pseudouridine synthase TruB family.</text>
</comment>
<dbReference type="GO" id="GO:0160148">
    <property type="term" value="F:tRNA pseudouridine(55) synthase activity"/>
    <property type="evidence" value="ECO:0007669"/>
    <property type="project" value="UniProtKB-EC"/>
</dbReference>
<comment type="caution">
    <text evidence="7">The sequence shown here is derived from an EMBL/GenBank/DDBJ whole genome shotgun (WGS) entry which is preliminary data.</text>
</comment>
<dbReference type="SUPFAM" id="SSF55120">
    <property type="entry name" value="Pseudouridine synthase"/>
    <property type="match status" value="1"/>
</dbReference>
<evidence type="ECO:0000256" key="4">
    <source>
        <dbReference type="ARBA" id="ARBA00023235"/>
    </source>
</evidence>
<dbReference type="OrthoDB" id="8248391at2759"/>
<name>A0A6L2PTK4_COPFO</name>
<keyword evidence="3" id="KW-0819">tRNA processing</keyword>
<dbReference type="Gene3D" id="3.30.2350.10">
    <property type="entry name" value="Pseudouridine synthase"/>
    <property type="match status" value="1"/>
</dbReference>
<organism evidence="7 8">
    <name type="scientific">Coptotermes formosanus</name>
    <name type="common">Formosan subterranean termite</name>
    <dbReference type="NCBI Taxonomy" id="36987"/>
    <lineage>
        <taxon>Eukaryota</taxon>
        <taxon>Metazoa</taxon>
        <taxon>Ecdysozoa</taxon>
        <taxon>Arthropoda</taxon>
        <taxon>Hexapoda</taxon>
        <taxon>Insecta</taxon>
        <taxon>Pterygota</taxon>
        <taxon>Neoptera</taxon>
        <taxon>Polyneoptera</taxon>
        <taxon>Dictyoptera</taxon>
        <taxon>Blattodea</taxon>
        <taxon>Blattoidea</taxon>
        <taxon>Termitoidae</taxon>
        <taxon>Rhinotermitidae</taxon>
        <taxon>Coptotermes</taxon>
    </lineage>
</organism>
<feature type="domain" description="Pseudouridine synthase II N-terminal" evidence="5">
    <location>
        <begin position="21"/>
        <end position="146"/>
    </location>
</feature>
<sequence>MRVPQYYLSCDKQHHTVFAAVIGVGFGCKILPKLLHGNKKYRVTGRLGIATDTYNETGNVTKECSYSHISRQMLEEALSRFHGEILQTPPLYSALKLHGHRIADLTRAGVSVEVRPRSVTCHTIRCLEFSPPVFTLEVHCGGGFYVRSLVHDLGNVLGSCAHVTELHRFQQDPFMEQDMLDSSDWTLQNILTAIQKAEEIH</sequence>
<dbReference type="Proteomes" id="UP000502823">
    <property type="component" value="Unassembled WGS sequence"/>
</dbReference>
<dbReference type="GO" id="GO:0003723">
    <property type="term" value="F:RNA binding"/>
    <property type="evidence" value="ECO:0007669"/>
    <property type="project" value="InterPro"/>
</dbReference>
<dbReference type="EMBL" id="BLKM01000490">
    <property type="protein sequence ID" value="GFG34522.1"/>
    <property type="molecule type" value="Genomic_DNA"/>
</dbReference>
<evidence type="ECO:0000256" key="3">
    <source>
        <dbReference type="ARBA" id="ARBA00022694"/>
    </source>
</evidence>
<dbReference type="PROSITE" id="PS51257">
    <property type="entry name" value="PROKAR_LIPOPROTEIN"/>
    <property type="match status" value="1"/>
</dbReference>
<reference evidence="8" key="1">
    <citation type="submission" date="2020-01" db="EMBL/GenBank/DDBJ databases">
        <title>Draft genome sequence of the Termite Coptotermes fromosanus.</title>
        <authorList>
            <person name="Itakura S."/>
            <person name="Yosikawa Y."/>
            <person name="Umezawa K."/>
        </authorList>
    </citation>
    <scope>NUCLEOTIDE SEQUENCE [LARGE SCALE GENOMIC DNA]</scope>
</reference>
<dbReference type="GO" id="GO:1990481">
    <property type="term" value="P:mRNA pseudouridine synthesis"/>
    <property type="evidence" value="ECO:0007669"/>
    <property type="project" value="TreeGrafter"/>
</dbReference>
<dbReference type="PANTHER" id="PTHR13767:SF2">
    <property type="entry name" value="PSEUDOURIDYLATE SYNTHASE TRUB1"/>
    <property type="match status" value="1"/>
</dbReference>
<evidence type="ECO:0000313" key="7">
    <source>
        <dbReference type="EMBL" id="GFG34522.1"/>
    </source>
</evidence>
<dbReference type="PANTHER" id="PTHR13767">
    <property type="entry name" value="TRNA-PSEUDOURIDINE SYNTHASE"/>
    <property type="match status" value="1"/>
</dbReference>
<dbReference type="GO" id="GO:0006400">
    <property type="term" value="P:tRNA modification"/>
    <property type="evidence" value="ECO:0007669"/>
    <property type="project" value="TreeGrafter"/>
</dbReference>
<dbReference type="InParanoid" id="A0A6L2PTK4"/>
<evidence type="ECO:0000256" key="1">
    <source>
        <dbReference type="ARBA" id="ARBA00008999"/>
    </source>
</evidence>
<dbReference type="Pfam" id="PF16198">
    <property type="entry name" value="TruB_C_2"/>
    <property type="match status" value="1"/>
</dbReference>
<feature type="domain" description="tRNA pseudouridylate synthase B C-terminal" evidence="6">
    <location>
        <begin position="147"/>
        <end position="194"/>
    </location>
</feature>
<keyword evidence="4" id="KW-0413">Isomerase</keyword>
<feature type="non-terminal residue" evidence="7">
    <location>
        <position position="201"/>
    </location>
</feature>
<evidence type="ECO:0000313" key="8">
    <source>
        <dbReference type="Proteomes" id="UP000502823"/>
    </source>
</evidence>
<dbReference type="EC" id="5.4.99.25" evidence="2"/>
<proteinExistence type="inferred from homology"/>
<accession>A0A6L2PTK4</accession>